<keyword evidence="1" id="KW-0812">Transmembrane</keyword>
<dbReference type="EMBL" id="SGIU01000001">
    <property type="protein sequence ID" value="TAI49163.1"/>
    <property type="molecule type" value="Genomic_DNA"/>
</dbReference>
<feature type="transmembrane region" description="Helical" evidence="1">
    <location>
        <begin position="176"/>
        <end position="197"/>
    </location>
</feature>
<feature type="transmembrane region" description="Helical" evidence="1">
    <location>
        <begin position="25"/>
        <end position="43"/>
    </location>
</feature>
<feature type="transmembrane region" description="Helical" evidence="1">
    <location>
        <begin position="106"/>
        <end position="134"/>
    </location>
</feature>
<feature type="transmembrane region" description="Helical" evidence="1">
    <location>
        <begin position="227"/>
        <end position="246"/>
    </location>
</feature>
<protein>
    <submittedName>
        <fullName evidence="2">Uncharacterized protein</fullName>
    </submittedName>
</protein>
<keyword evidence="3" id="KW-1185">Reference proteome</keyword>
<keyword evidence="1" id="KW-0472">Membrane</keyword>
<gene>
    <name evidence="2" type="ORF">EW142_05030</name>
</gene>
<keyword evidence="1" id="KW-1133">Transmembrane helix</keyword>
<evidence type="ECO:0000313" key="3">
    <source>
        <dbReference type="Proteomes" id="UP000291981"/>
    </source>
</evidence>
<feature type="transmembrane region" description="Helical" evidence="1">
    <location>
        <begin position="146"/>
        <end position="167"/>
    </location>
</feature>
<accession>A0A4Q8QK67</accession>
<dbReference type="AlphaFoldDB" id="A0A4Q8QK67"/>
<proteinExistence type="predicted"/>
<organism evidence="2 3">
    <name type="scientific">Flagellimonas allohymeniacidonis</name>
    <dbReference type="NCBI Taxonomy" id="2517819"/>
    <lineage>
        <taxon>Bacteria</taxon>
        <taxon>Pseudomonadati</taxon>
        <taxon>Bacteroidota</taxon>
        <taxon>Flavobacteriia</taxon>
        <taxon>Flavobacteriales</taxon>
        <taxon>Flavobacteriaceae</taxon>
        <taxon>Flagellimonas</taxon>
    </lineage>
</organism>
<dbReference type="Proteomes" id="UP000291981">
    <property type="component" value="Unassembled WGS sequence"/>
</dbReference>
<feature type="transmembrane region" description="Helical" evidence="1">
    <location>
        <begin position="55"/>
        <end position="75"/>
    </location>
</feature>
<name>A0A4Q8QK67_9FLAO</name>
<sequence>MGKEFDISRIVQFIKRDLTLQKNTITIGLLVGSIVLFLLYLFNMVWDKRLSADEFLGSFSLCYFPLGIFYVYTMLREFQNPKFNHSYLSLPVSNLERITAKWLNGALLYTLVFSLIGIIVGILAMMVGIVVFGAEMHVTAFFSENYWKVVKLFLLIQPTFMVGALTFSKNRVGKTLMVLGLLFIGFLLFNFIGFGILNHDFGVFSGESSGSEAFDRASQDFSVLGRWFYGLIFGPLMLVVAYFKMVEKEV</sequence>
<dbReference type="RefSeq" id="WP_130610546.1">
    <property type="nucleotide sequence ID" value="NZ_SGIU01000001.1"/>
</dbReference>
<evidence type="ECO:0000313" key="2">
    <source>
        <dbReference type="EMBL" id="TAI49163.1"/>
    </source>
</evidence>
<dbReference type="OrthoDB" id="1159221at2"/>
<evidence type="ECO:0000256" key="1">
    <source>
        <dbReference type="SAM" id="Phobius"/>
    </source>
</evidence>
<comment type="caution">
    <text evidence="2">The sequence shown here is derived from an EMBL/GenBank/DDBJ whole genome shotgun (WGS) entry which is preliminary data.</text>
</comment>
<reference evidence="2 3" key="1">
    <citation type="submission" date="2019-02" db="EMBL/GenBank/DDBJ databases">
        <title>Draft genome sequence of Muricauda sp. 176CP4-71.</title>
        <authorList>
            <person name="Park J.-S."/>
        </authorList>
    </citation>
    <scope>NUCLEOTIDE SEQUENCE [LARGE SCALE GENOMIC DNA]</scope>
    <source>
        <strain evidence="2 3">176CP4-71</strain>
    </source>
</reference>